<sequence>MGSSLSISFCAGSFCLTTPLDGNSTSYANGTIPGYDDGKCHLSPFDSHLSTVLTAFIGSIIAGVTAGFFVPFFTAWISWFASLRILLVALWEVCEVVRLRPVVGGEQFFNFWDHVPLLGRLVSGGGDFNSSFFRRSSGRVGKDEDGGQVTVLGWIGWLWATCYAPTTQTLWLVKNWTHPSGGLMIARGLGVAVAALPLTMDVKGRYGEALARLVGGWAHVAFSMFGTVSLLVLGALSATELVLGVVKGVVGTSYWVVAIYVVIMLLWTFGSFSFDAPTDEGFATKGFGKLLAGFAMGCFGGVFVAIPAFVMMMRSPHAPGLAVGDYLRSPHSVEGRLPTEDGKWYA</sequence>
<name>A0AAD4HTX3_9PEZI</name>
<keyword evidence="1" id="KW-1133">Transmembrane helix</keyword>
<feature type="transmembrane region" description="Helical" evidence="1">
    <location>
        <begin position="181"/>
        <end position="200"/>
    </location>
</feature>
<comment type="caution">
    <text evidence="2">The sequence shown here is derived from an EMBL/GenBank/DDBJ whole genome shotgun (WGS) entry which is preliminary data.</text>
</comment>
<reference evidence="2" key="1">
    <citation type="submission" date="2023-02" db="EMBL/GenBank/DDBJ databases">
        <authorList>
            <person name="Palmer J.M."/>
        </authorList>
    </citation>
    <scope>NUCLEOTIDE SEQUENCE</scope>
    <source>
        <strain evidence="2">FW57</strain>
    </source>
</reference>
<evidence type="ECO:0000313" key="3">
    <source>
        <dbReference type="Proteomes" id="UP001197093"/>
    </source>
</evidence>
<keyword evidence="1" id="KW-0812">Transmembrane</keyword>
<organism evidence="2 3">
    <name type="scientific">Staphylotrichum longicolle</name>
    <dbReference type="NCBI Taxonomy" id="669026"/>
    <lineage>
        <taxon>Eukaryota</taxon>
        <taxon>Fungi</taxon>
        <taxon>Dikarya</taxon>
        <taxon>Ascomycota</taxon>
        <taxon>Pezizomycotina</taxon>
        <taxon>Sordariomycetes</taxon>
        <taxon>Sordariomycetidae</taxon>
        <taxon>Sordariales</taxon>
        <taxon>Chaetomiaceae</taxon>
        <taxon>Staphylotrichum</taxon>
    </lineage>
</organism>
<keyword evidence="3" id="KW-1185">Reference proteome</keyword>
<feature type="transmembrane region" description="Helical" evidence="1">
    <location>
        <begin position="52"/>
        <end position="77"/>
    </location>
</feature>
<evidence type="ECO:0000313" key="2">
    <source>
        <dbReference type="EMBL" id="KAG7285799.1"/>
    </source>
</evidence>
<protein>
    <submittedName>
        <fullName evidence="2">Uncharacterized protein</fullName>
    </submittedName>
</protein>
<feature type="transmembrane region" description="Helical" evidence="1">
    <location>
        <begin position="253"/>
        <end position="270"/>
    </location>
</feature>
<feature type="transmembrane region" description="Helical" evidence="1">
    <location>
        <begin position="220"/>
        <end position="246"/>
    </location>
</feature>
<accession>A0AAD4HTX3</accession>
<dbReference type="Proteomes" id="UP001197093">
    <property type="component" value="Unassembled WGS sequence"/>
</dbReference>
<gene>
    <name evidence="2" type="ORF">NEMBOFW57_008093</name>
</gene>
<proteinExistence type="predicted"/>
<dbReference type="AlphaFoldDB" id="A0AAD4HTX3"/>
<evidence type="ECO:0000256" key="1">
    <source>
        <dbReference type="SAM" id="Phobius"/>
    </source>
</evidence>
<feature type="transmembrane region" description="Helical" evidence="1">
    <location>
        <begin position="290"/>
        <end position="310"/>
    </location>
</feature>
<dbReference type="EMBL" id="JAHCVI010000004">
    <property type="protein sequence ID" value="KAG7285799.1"/>
    <property type="molecule type" value="Genomic_DNA"/>
</dbReference>
<keyword evidence="1" id="KW-0472">Membrane</keyword>